<dbReference type="Proteomes" id="UP000636800">
    <property type="component" value="Chromosome 2"/>
</dbReference>
<dbReference type="PANTHER" id="PTHR33155:SF9">
    <property type="entry name" value="FANTASTIC FOUR-LIKE PROTEIN (DUF3049)"/>
    <property type="match status" value="1"/>
</dbReference>
<dbReference type="InterPro" id="IPR021410">
    <property type="entry name" value="FAF"/>
</dbReference>
<evidence type="ECO:0000256" key="1">
    <source>
        <dbReference type="ARBA" id="ARBA00008690"/>
    </source>
</evidence>
<name>A0A835RQH3_VANPL</name>
<comment type="similarity">
    <text evidence="1">Belongs to the fantastic four family.</text>
</comment>
<sequence>MAACSSLSSLFDNPLQDSSRKLLGSLSPWSEMKSNKEMSISGLTEIFGELYFEPTNPPDEKKGKKSGGFATSAYESLQLCTEGLGSESSDDLDDFVERGGEEMEGERRPHVAHGNSERRRNFPPPISSIGGRGKQRIFLRSYRGDGRFVLKEVRIPTQEFLRASREDGRLKLRFVHQGEEILEEESDDEAEGEQGTADLA</sequence>
<dbReference type="PANTHER" id="PTHR33155">
    <property type="entry name" value="FANTASTIC FOUR-LIKE PROTEIN (DUF3049)"/>
    <property type="match status" value="1"/>
</dbReference>
<feature type="region of interest" description="Disordered" evidence="2">
    <location>
        <begin position="99"/>
        <end position="132"/>
    </location>
</feature>
<dbReference type="InterPro" id="IPR046431">
    <property type="entry name" value="FAF_dom"/>
</dbReference>
<proteinExistence type="inferred from homology"/>
<evidence type="ECO:0000256" key="2">
    <source>
        <dbReference type="SAM" id="MobiDB-lite"/>
    </source>
</evidence>
<feature type="compositionally biased region" description="Basic and acidic residues" evidence="2">
    <location>
        <begin position="99"/>
        <end position="120"/>
    </location>
</feature>
<dbReference type="OrthoDB" id="676808at2759"/>
<evidence type="ECO:0000259" key="3">
    <source>
        <dbReference type="Pfam" id="PF11250"/>
    </source>
</evidence>
<evidence type="ECO:0000313" key="5">
    <source>
        <dbReference type="EMBL" id="KAG0495037.1"/>
    </source>
</evidence>
<gene>
    <name evidence="5" type="ORF">HPP92_006031</name>
    <name evidence="4" type="ORF">HPP92_006359</name>
</gene>
<dbReference type="Pfam" id="PF11250">
    <property type="entry name" value="FAF"/>
    <property type="match status" value="1"/>
</dbReference>
<keyword evidence="6" id="KW-1185">Reference proteome</keyword>
<feature type="compositionally biased region" description="Acidic residues" evidence="2">
    <location>
        <begin position="180"/>
        <end position="192"/>
    </location>
</feature>
<accession>A0A835RQH3</accession>
<dbReference type="Proteomes" id="UP000639772">
    <property type="component" value="Unassembled WGS sequence"/>
</dbReference>
<feature type="domain" description="FAF" evidence="3">
    <location>
        <begin position="121"/>
        <end position="174"/>
    </location>
</feature>
<dbReference type="EMBL" id="JADCNL010000002">
    <property type="protein sequence ID" value="KAG0492961.1"/>
    <property type="molecule type" value="Genomic_DNA"/>
</dbReference>
<dbReference type="AlphaFoldDB" id="A0A835RQH3"/>
<reference evidence="6 7" key="1">
    <citation type="journal article" date="2020" name="Nat. Food">
        <title>A phased Vanilla planifolia genome enables genetic improvement of flavour and production.</title>
        <authorList>
            <person name="Hasing T."/>
            <person name="Tang H."/>
            <person name="Brym M."/>
            <person name="Khazi F."/>
            <person name="Huang T."/>
            <person name="Chambers A.H."/>
        </authorList>
    </citation>
    <scope>NUCLEOTIDE SEQUENCE [LARGE SCALE GENOMIC DNA]</scope>
    <source>
        <tissue evidence="4">Leaf</tissue>
    </source>
</reference>
<protein>
    <recommendedName>
        <fullName evidence="3">FAF domain-containing protein</fullName>
    </recommendedName>
</protein>
<feature type="region of interest" description="Disordered" evidence="2">
    <location>
        <begin position="180"/>
        <end position="200"/>
    </location>
</feature>
<dbReference type="EMBL" id="JADCNM010000002">
    <property type="protein sequence ID" value="KAG0495037.1"/>
    <property type="molecule type" value="Genomic_DNA"/>
</dbReference>
<comment type="caution">
    <text evidence="4">The sequence shown here is derived from an EMBL/GenBank/DDBJ whole genome shotgun (WGS) entry which is preliminary data.</text>
</comment>
<evidence type="ECO:0000313" key="6">
    <source>
        <dbReference type="Proteomes" id="UP000636800"/>
    </source>
</evidence>
<evidence type="ECO:0000313" key="7">
    <source>
        <dbReference type="Proteomes" id="UP000639772"/>
    </source>
</evidence>
<evidence type="ECO:0000313" key="4">
    <source>
        <dbReference type="EMBL" id="KAG0492961.1"/>
    </source>
</evidence>
<organism evidence="4 6">
    <name type="scientific">Vanilla planifolia</name>
    <name type="common">Vanilla</name>
    <dbReference type="NCBI Taxonomy" id="51239"/>
    <lineage>
        <taxon>Eukaryota</taxon>
        <taxon>Viridiplantae</taxon>
        <taxon>Streptophyta</taxon>
        <taxon>Embryophyta</taxon>
        <taxon>Tracheophyta</taxon>
        <taxon>Spermatophyta</taxon>
        <taxon>Magnoliopsida</taxon>
        <taxon>Liliopsida</taxon>
        <taxon>Asparagales</taxon>
        <taxon>Orchidaceae</taxon>
        <taxon>Vanilloideae</taxon>
        <taxon>Vanilleae</taxon>
        <taxon>Vanilla</taxon>
    </lineage>
</organism>